<dbReference type="Pfam" id="PF01553">
    <property type="entry name" value="Acyltransferase"/>
    <property type="match status" value="1"/>
</dbReference>
<keyword evidence="8" id="KW-0472">Membrane</keyword>
<dbReference type="PANTHER" id="PTHR12497:SF0">
    <property type="entry name" value="TAFAZZIN"/>
    <property type="match status" value="1"/>
</dbReference>
<dbReference type="AlphaFoldDB" id="A0A5J5EZ57"/>
<evidence type="ECO:0000256" key="13">
    <source>
        <dbReference type="SAM" id="MobiDB-lite"/>
    </source>
</evidence>
<accession>A0A5J5EZ57</accession>
<feature type="domain" description="Phospholipid/glycerol acyltransferase" evidence="14">
    <location>
        <begin position="58"/>
        <end position="192"/>
    </location>
</feature>
<evidence type="ECO:0000256" key="9">
    <source>
        <dbReference type="ARBA" id="ARBA00023315"/>
    </source>
</evidence>
<dbReference type="FunCoup" id="A0A5J5EZ57">
    <property type="interactions" value="101"/>
</dbReference>
<evidence type="ECO:0000256" key="3">
    <source>
        <dbReference type="ARBA" id="ARBA00022679"/>
    </source>
</evidence>
<protein>
    <recommendedName>
        <fullName evidence="12">Tafazzin family protein</fullName>
    </recommendedName>
</protein>
<dbReference type="GO" id="GO:0047184">
    <property type="term" value="F:1-acylglycerophosphocholine O-acyltransferase activity"/>
    <property type="evidence" value="ECO:0007669"/>
    <property type="project" value="TreeGrafter"/>
</dbReference>
<comment type="subcellular location">
    <subcellularLocation>
        <location evidence="1">Mitochondrion inner membrane</location>
        <topology evidence="1">Peripheral membrane protein</topology>
        <orientation evidence="1">Intermembrane side</orientation>
    </subcellularLocation>
    <subcellularLocation>
        <location evidence="10">Mitochondrion outer membrane</location>
        <topology evidence="10">Peripheral membrane protein</topology>
        <orientation evidence="10">Intermembrane side</orientation>
    </subcellularLocation>
</comment>
<dbReference type="GO" id="GO:0005743">
    <property type="term" value="C:mitochondrial inner membrane"/>
    <property type="evidence" value="ECO:0007669"/>
    <property type="project" value="UniProtKB-SubCell"/>
</dbReference>
<evidence type="ECO:0000256" key="1">
    <source>
        <dbReference type="ARBA" id="ARBA00004137"/>
    </source>
</evidence>
<keyword evidence="6" id="KW-0443">Lipid metabolism</keyword>
<keyword evidence="9" id="KW-0012">Acyltransferase</keyword>
<evidence type="ECO:0000256" key="7">
    <source>
        <dbReference type="ARBA" id="ARBA00023128"/>
    </source>
</evidence>
<evidence type="ECO:0000256" key="5">
    <source>
        <dbReference type="ARBA" id="ARBA00022792"/>
    </source>
</evidence>
<evidence type="ECO:0000259" key="14">
    <source>
        <dbReference type="SMART" id="SM00563"/>
    </source>
</evidence>
<dbReference type="Proteomes" id="UP000326924">
    <property type="component" value="Unassembled WGS sequence"/>
</dbReference>
<feature type="region of interest" description="Disordered" evidence="13">
    <location>
        <begin position="283"/>
        <end position="315"/>
    </location>
</feature>
<name>A0A5J5EZ57_9PEZI</name>
<dbReference type="SUPFAM" id="SSF69593">
    <property type="entry name" value="Glycerol-3-phosphate (1)-acyltransferase"/>
    <property type="match status" value="1"/>
</dbReference>
<keyword evidence="3" id="KW-0808">Transferase</keyword>
<evidence type="ECO:0000256" key="8">
    <source>
        <dbReference type="ARBA" id="ARBA00023136"/>
    </source>
</evidence>
<keyword evidence="4" id="KW-1000">Mitochondrion outer membrane</keyword>
<evidence type="ECO:0000256" key="4">
    <source>
        <dbReference type="ARBA" id="ARBA00022787"/>
    </source>
</evidence>
<dbReference type="PRINTS" id="PR00979">
    <property type="entry name" value="TAFAZZIN"/>
</dbReference>
<evidence type="ECO:0000256" key="12">
    <source>
        <dbReference type="RuleBase" id="RU365062"/>
    </source>
</evidence>
<keyword evidence="5" id="KW-0999">Mitochondrion inner membrane</keyword>
<organism evidence="15 16">
    <name type="scientific">Sphaerosporella brunnea</name>
    <dbReference type="NCBI Taxonomy" id="1250544"/>
    <lineage>
        <taxon>Eukaryota</taxon>
        <taxon>Fungi</taxon>
        <taxon>Dikarya</taxon>
        <taxon>Ascomycota</taxon>
        <taxon>Pezizomycotina</taxon>
        <taxon>Pezizomycetes</taxon>
        <taxon>Pezizales</taxon>
        <taxon>Pyronemataceae</taxon>
        <taxon>Sphaerosporella</taxon>
    </lineage>
</organism>
<dbReference type="GO" id="GO:0005741">
    <property type="term" value="C:mitochondrial outer membrane"/>
    <property type="evidence" value="ECO:0007669"/>
    <property type="project" value="UniProtKB-SubCell"/>
</dbReference>
<comment type="similarity">
    <text evidence="2 12">Belongs to the taffazin family.</text>
</comment>
<dbReference type="GO" id="GO:0035965">
    <property type="term" value="P:cardiolipin acyl-chain remodeling"/>
    <property type="evidence" value="ECO:0007669"/>
    <property type="project" value="TreeGrafter"/>
</dbReference>
<keyword evidence="16" id="KW-1185">Reference proteome</keyword>
<comment type="catalytic activity">
    <reaction evidence="11">
        <text>1'-[1,2-diacyl-sn-glycero-3-phospho],3'-[1-acyl-sn-glycero-3-phospho]-glycerol + a 1,2-diacyl-sn-glycero-3-phosphocholine = a cardiolipin + a 1-acyl-sn-glycero-3-phosphocholine</text>
        <dbReference type="Rhea" id="RHEA:33731"/>
        <dbReference type="ChEBI" id="CHEBI:57643"/>
        <dbReference type="ChEBI" id="CHEBI:58168"/>
        <dbReference type="ChEBI" id="CHEBI:62237"/>
        <dbReference type="ChEBI" id="CHEBI:64743"/>
    </reaction>
    <physiologicalReaction direction="left-to-right" evidence="11">
        <dbReference type="Rhea" id="RHEA:33732"/>
    </physiologicalReaction>
    <physiologicalReaction direction="right-to-left" evidence="11">
        <dbReference type="Rhea" id="RHEA:33733"/>
    </physiologicalReaction>
</comment>
<dbReference type="PANTHER" id="PTHR12497">
    <property type="entry name" value="TAZ PROTEIN TAFAZZIN"/>
    <property type="match status" value="1"/>
</dbReference>
<dbReference type="InterPro" id="IPR000872">
    <property type="entry name" value="Tafazzin"/>
</dbReference>
<evidence type="ECO:0000256" key="6">
    <source>
        <dbReference type="ARBA" id="ARBA00023098"/>
    </source>
</evidence>
<dbReference type="EMBL" id="VXIS01000080">
    <property type="protein sequence ID" value="KAA8907367.1"/>
    <property type="molecule type" value="Genomic_DNA"/>
</dbReference>
<dbReference type="GO" id="GO:0007007">
    <property type="term" value="P:inner mitochondrial membrane organization"/>
    <property type="evidence" value="ECO:0007669"/>
    <property type="project" value="TreeGrafter"/>
</dbReference>
<evidence type="ECO:0000256" key="11">
    <source>
        <dbReference type="ARBA" id="ARBA00047906"/>
    </source>
</evidence>
<dbReference type="CDD" id="cd07989">
    <property type="entry name" value="LPLAT_AGPAT-like"/>
    <property type="match status" value="1"/>
</dbReference>
<keyword evidence="7" id="KW-0496">Mitochondrion</keyword>
<evidence type="ECO:0000256" key="2">
    <source>
        <dbReference type="ARBA" id="ARBA00010524"/>
    </source>
</evidence>
<evidence type="ECO:0000256" key="10">
    <source>
        <dbReference type="ARBA" id="ARBA00024323"/>
    </source>
</evidence>
<dbReference type="InterPro" id="IPR002123">
    <property type="entry name" value="Plipid/glycerol_acylTrfase"/>
</dbReference>
<evidence type="ECO:0000313" key="16">
    <source>
        <dbReference type="Proteomes" id="UP000326924"/>
    </source>
</evidence>
<proteinExistence type="inferred from homology"/>
<dbReference type="SMART" id="SM00563">
    <property type="entry name" value="PlsC"/>
    <property type="match status" value="1"/>
</dbReference>
<evidence type="ECO:0000313" key="15">
    <source>
        <dbReference type="EMBL" id="KAA8907367.1"/>
    </source>
</evidence>
<gene>
    <name evidence="15" type="ORF">FN846DRAFT_705728</name>
</gene>
<dbReference type="InParanoid" id="A0A5J5EZ57"/>
<reference evidence="15 16" key="1">
    <citation type="submission" date="2019-09" db="EMBL/GenBank/DDBJ databases">
        <title>Draft genome of the ectomycorrhizal ascomycete Sphaerosporella brunnea.</title>
        <authorList>
            <consortium name="DOE Joint Genome Institute"/>
            <person name="Benucci G.M."/>
            <person name="Marozzi G."/>
            <person name="Antonielli L."/>
            <person name="Sanchez S."/>
            <person name="Marco P."/>
            <person name="Wang X."/>
            <person name="Falini L.B."/>
            <person name="Barry K."/>
            <person name="Haridas S."/>
            <person name="Lipzen A."/>
            <person name="Labutti K."/>
            <person name="Grigoriev I.V."/>
            <person name="Murat C."/>
            <person name="Martin F."/>
            <person name="Albertini E."/>
            <person name="Donnini D."/>
            <person name="Bonito G."/>
        </authorList>
    </citation>
    <scope>NUCLEOTIDE SEQUENCE [LARGE SCALE GENOMIC DNA]</scope>
    <source>
        <strain evidence="15 16">Sb_GMNB300</strain>
    </source>
</reference>
<comment type="caution">
    <text evidence="15">The sequence shown here is derived from an EMBL/GenBank/DDBJ whole genome shotgun (WGS) entry which is preliminary data.</text>
</comment>
<dbReference type="OrthoDB" id="193467at2759"/>
<sequence>MPSRRTSALYRAASTATLFTTGLLSKLFLYSTQRTTVEGLPAFLKLLEAHRRNADRGLLTVSNHKSVLDDPLLWGTLPLRLLHPSTTRHSLGSADICFTSPLTSAFFTLGQVHRTYRLHKSPQDGGLFQPTLNSLPTAVLSPPHAGWVHIFPEGRVHQHPQHQMRYFKWGVSRLILEASAAPVVVPMFVVGLEAVMAEDRGWPRCLPRMGKSVKIVFGDPAQDELWSDVREEWQKLWLREGGGRVEDSEVLRTGKEAVQLRIETTRRVREEVVKLRRRLGYPEEESGAGDPVTYRFPGMDAKQGKLSDGSMVEDT</sequence>